<organism evidence="2 3">
    <name type="scientific">Colletotrichum gloeosporioides (strain Cg-14)</name>
    <name type="common">Anthracnose fungus</name>
    <name type="synonym">Glomerella cingulata</name>
    <dbReference type="NCBI Taxonomy" id="1237896"/>
    <lineage>
        <taxon>Eukaryota</taxon>
        <taxon>Fungi</taxon>
        <taxon>Dikarya</taxon>
        <taxon>Ascomycota</taxon>
        <taxon>Pezizomycotina</taxon>
        <taxon>Sordariomycetes</taxon>
        <taxon>Hypocreomycetidae</taxon>
        <taxon>Glomerellales</taxon>
        <taxon>Glomerellaceae</taxon>
        <taxon>Colletotrichum</taxon>
        <taxon>Colletotrichum gloeosporioides species complex</taxon>
    </lineage>
</organism>
<evidence type="ECO:0000259" key="1">
    <source>
        <dbReference type="Pfam" id="PF20253"/>
    </source>
</evidence>
<dbReference type="PANTHER" id="PTHR38795:SF1">
    <property type="entry name" value="DUF6604 DOMAIN-CONTAINING PROTEIN"/>
    <property type="match status" value="1"/>
</dbReference>
<proteinExistence type="predicted"/>
<sequence length="810" mass="92588">MASDGGYIDISEPCQSYKTSTNYFLQWLWAEYRIRAPETAKTHTFKSTKDILHAAKTLAATAATVPPTVIASLRNAINKRQEVLQIYQGMGSDDAAHEAFLRRLQETLEILTPLISMPLATSASTSDTDLLFTTNRFSALHMHEPTESFLSDPPFIPQVQEHPQKALPNDTNLATPDNKEPGIMLEDDLVTLAIEGVTFIFRLQKLRYRVEQYWTDAAEGKMPFALASWLTSLAMSIVQMEEPKDLAFSIVFLAKHPEMALAFFSKPGTLNPKIQPSKLMRETSQFFNLMLVIDKHAGPHPKNCECHSAKTGSEAVRTTTEQNTTTDKEEVAEYKRANPWSFQEISDFVVPEMMRNIKQDLDGKRGIEMLERGFTPVLPPKYLDLAEKLLSGQVSRREFYTRPLAPGPDHDMTPENLEQLKAAKRTTTCEPLYVPALETFDKPAAASIATLCSGMGLLISSCKAYFWPRGVRQREWNCRLRPLRLAKNMKAELLPIIKIAKNLVANRKAVMYSVKRAEDLLRSLEEYIEENRWDLYHRAPWTAGCHVNEMLYQAMYIGHMLLSVFDIIPAALHLYNVLRRSVIKLDKIPVFDELCEFFRESLFYGMLPTTKFLTHFHCSLYYNWRDIMSSKCTPHRRPYYRESVYVNQHHSNHILNYEIMAKLHGMEGEEPFNESQRARLRSLRGNMSIDSYLEKAEIMARKEFEGPHPVANIDYFAIFNLCSEVLESFGKLVFPFLSSEDRRYFAQAEDYNIMVGKQTVGSILSAIDEESKKGSSGRHILIKIPGVTAAVRAFDKVDRNKKIQDLVWKV</sequence>
<dbReference type="PANTHER" id="PTHR38795">
    <property type="entry name" value="DUF6604 DOMAIN-CONTAINING PROTEIN"/>
    <property type="match status" value="1"/>
</dbReference>
<dbReference type="Pfam" id="PF20253">
    <property type="entry name" value="DUF6604"/>
    <property type="match status" value="1"/>
</dbReference>
<evidence type="ECO:0000313" key="3">
    <source>
        <dbReference type="Proteomes" id="UP000015530"/>
    </source>
</evidence>
<comment type="caution">
    <text evidence="2">The sequence shown here is derived from an EMBL/GenBank/DDBJ whole genome shotgun (WGS) entry which is preliminary data.</text>
</comment>
<evidence type="ECO:0000313" key="2">
    <source>
        <dbReference type="EMBL" id="EQB56103.1"/>
    </source>
</evidence>
<dbReference type="EMBL" id="AMYD01000797">
    <property type="protein sequence ID" value="EQB56103.1"/>
    <property type="molecule type" value="Genomic_DNA"/>
</dbReference>
<dbReference type="OrthoDB" id="4844144at2759"/>
<accession>T0KTV8</accession>
<dbReference type="HOGENOM" id="CLU_019891_0_0_1"/>
<gene>
    <name evidence="2" type="ORF">CGLO_03942</name>
</gene>
<feature type="domain" description="DUF6604" evidence="1">
    <location>
        <begin position="15"/>
        <end position="239"/>
    </location>
</feature>
<dbReference type="AlphaFoldDB" id="T0KTV8"/>
<protein>
    <recommendedName>
        <fullName evidence="1">DUF6604 domain-containing protein</fullName>
    </recommendedName>
</protein>
<reference evidence="3" key="1">
    <citation type="journal article" date="2013" name="Mol. Plant Microbe Interact.">
        <title>Global aspects of pacC regulation of pathogenicity genes in Colletotrichum gloeosporioides as revealed by transcriptome analysis.</title>
        <authorList>
            <person name="Alkan N."/>
            <person name="Meng X."/>
            <person name="Friedlander G."/>
            <person name="Reuveni E."/>
            <person name="Sukno S."/>
            <person name="Sherman A."/>
            <person name="Thon M."/>
            <person name="Fluhr R."/>
            <person name="Prusky D."/>
        </authorList>
    </citation>
    <scope>NUCLEOTIDE SEQUENCE [LARGE SCALE GENOMIC DNA]</scope>
    <source>
        <strain evidence="3">Cg-14</strain>
    </source>
</reference>
<dbReference type="Proteomes" id="UP000015530">
    <property type="component" value="Unassembled WGS sequence"/>
</dbReference>
<name>T0KTV8_COLGC</name>
<dbReference type="InterPro" id="IPR046539">
    <property type="entry name" value="DUF6604"/>
</dbReference>